<comment type="caution">
    <text evidence="1">The sequence shown here is derived from an EMBL/GenBank/DDBJ whole genome shotgun (WGS) entry which is preliminary data.</text>
</comment>
<evidence type="ECO:0008006" key="3">
    <source>
        <dbReference type="Google" id="ProtNLM"/>
    </source>
</evidence>
<organism evidence="1 2">
    <name type="scientific">Caerostris extrusa</name>
    <name type="common">Bark spider</name>
    <name type="synonym">Caerostris bankana</name>
    <dbReference type="NCBI Taxonomy" id="172846"/>
    <lineage>
        <taxon>Eukaryota</taxon>
        <taxon>Metazoa</taxon>
        <taxon>Ecdysozoa</taxon>
        <taxon>Arthropoda</taxon>
        <taxon>Chelicerata</taxon>
        <taxon>Arachnida</taxon>
        <taxon>Araneae</taxon>
        <taxon>Araneomorphae</taxon>
        <taxon>Entelegynae</taxon>
        <taxon>Araneoidea</taxon>
        <taxon>Araneidae</taxon>
        <taxon>Caerostris</taxon>
    </lineage>
</organism>
<evidence type="ECO:0000313" key="1">
    <source>
        <dbReference type="EMBL" id="GIY29699.1"/>
    </source>
</evidence>
<dbReference type="EMBL" id="BPLR01009114">
    <property type="protein sequence ID" value="GIY29699.1"/>
    <property type="molecule type" value="Genomic_DNA"/>
</dbReference>
<reference evidence="1 2" key="1">
    <citation type="submission" date="2021-06" db="EMBL/GenBank/DDBJ databases">
        <title>Caerostris extrusa draft genome.</title>
        <authorList>
            <person name="Kono N."/>
            <person name="Arakawa K."/>
        </authorList>
    </citation>
    <scope>NUCLEOTIDE SEQUENCE [LARGE SCALE GENOMIC DNA]</scope>
</reference>
<sequence>MITFRGSAKRYKKETAQLLWNIVCKQLAEASGRGLVEGLSDNTKRAIHHISSYRQKRRELNKLGHISVQNKAWYTAKNHTWKILKGQYIILTDYHPRRRKTNKLGHIAVQNIAWFSFGGVELDTPRGLFGHNDEREAQFCSFY</sequence>
<accession>A0AAV4S8K9</accession>
<keyword evidence="2" id="KW-1185">Reference proteome</keyword>
<dbReference type="AlphaFoldDB" id="A0AAV4S8K9"/>
<gene>
    <name evidence="1" type="ORF">CEXT_599221</name>
</gene>
<evidence type="ECO:0000313" key="2">
    <source>
        <dbReference type="Proteomes" id="UP001054945"/>
    </source>
</evidence>
<protein>
    <recommendedName>
        <fullName evidence="3">Transposase</fullName>
    </recommendedName>
</protein>
<proteinExistence type="predicted"/>
<dbReference type="Proteomes" id="UP001054945">
    <property type="component" value="Unassembled WGS sequence"/>
</dbReference>
<name>A0AAV4S8K9_CAEEX</name>